<dbReference type="OrthoDB" id="6252026at2759"/>
<dbReference type="Proteomes" id="UP000274504">
    <property type="component" value="Unassembled WGS sequence"/>
</dbReference>
<keyword evidence="6 9" id="KW-0472">Membrane</keyword>
<feature type="domain" description="Cadherin" evidence="10">
    <location>
        <begin position="86"/>
        <end position="180"/>
    </location>
</feature>
<keyword evidence="7" id="KW-0325">Glycoprotein</keyword>
<keyword evidence="2 9" id="KW-0812">Transmembrane</keyword>
<evidence type="ECO:0000313" key="11">
    <source>
        <dbReference type="EMBL" id="VDL57715.1"/>
    </source>
</evidence>
<dbReference type="InterPro" id="IPR020894">
    <property type="entry name" value="Cadherin_CS"/>
</dbReference>
<gene>
    <name evidence="11" type="ORF">HDID_LOCUS5397</name>
</gene>
<dbReference type="WBParaSite" id="HDID_0000539901-mRNA-1">
    <property type="protein sequence ID" value="HDID_0000539901-mRNA-1"/>
    <property type="gene ID" value="HDID_0000539901"/>
</dbReference>
<organism evidence="13">
    <name type="scientific">Hymenolepis diminuta</name>
    <name type="common">Rat tapeworm</name>
    <dbReference type="NCBI Taxonomy" id="6216"/>
    <lineage>
        <taxon>Eukaryota</taxon>
        <taxon>Metazoa</taxon>
        <taxon>Spiralia</taxon>
        <taxon>Lophotrochozoa</taxon>
        <taxon>Platyhelminthes</taxon>
        <taxon>Cestoda</taxon>
        <taxon>Eucestoda</taxon>
        <taxon>Cyclophyllidea</taxon>
        <taxon>Hymenolepididae</taxon>
        <taxon>Hymenolepis</taxon>
    </lineage>
</organism>
<dbReference type="GO" id="GO:0007156">
    <property type="term" value="P:homophilic cell adhesion via plasma membrane adhesion molecules"/>
    <property type="evidence" value="ECO:0007669"/>
    <property type="project" value="InterPro"/>
</dbReference>
<comment type="subcellular location">
    <subcellularLocation>
        <location evidence="1">Membrane</location>
        <topology evidence="1">Single-pass membrane protein</topology>
    </subcellularLocation>
</comment>
<evidence type="ECO:0000256" key="9">
    <source>
        <dbReference type="SAM" id="Phobius"/>
    </source>
</evidence>
<protein>
    <submittedName>
        <fullName evidence="13">Cadherin domain-containing protein</fullName>
    </submittedName>
</protein>
<evidence type="ECO:0000256" key="8">
    <source>
        <dbReference type="PROSITE-ProRule" id="PRU00043"/>
    </source>
</evidence>
<dbReference type="InterPro" id="IPR002126">
    <property type="entry name" value="Cadherin-like_dom"/>
</dbReference>
<dbReference type="PROSITE" id="PS00232">
    <property type="entry name" value="CADHERIN_1"/>
    <property type="match status" value="1"/>
</dbReference>
<evidence type="ECO:0000256" key="3">
    <source>
        <dbReference type="ARBA" id="ARBA00022737"/>
    </source>
</evidence>
<sequence>MLGPRTSNYSHPIDNEGRIFTTRALDRELEPVYELVVLAIDGPITGDRSHNSEGMHIISQYNTATVPVNVIVSDLNDNQPHFVHPSNTSTPIRVSYQEDASFVLTRMVAIDPDSGENGTISYRIIRGNRKGIFKLGEHSGDLYIDKKMVAEQMGTYNLQIEARDHGARPQISHTDIVILVDASAPVGLDNDFLLGLRPNDGLVGDFDSSANSLGLTFGTETMVIVYIIVSLTFIALSLLIAVFIFCRRMKSRRERRQMYVQYRRHQRHYQTNGAKMNGFVEANENTGENFQKPLNGHKPASKYFYLMYISISES</sequence>
<accession>A0A0R3SKD4</accession>
<dbReference type="PRINTS" id="PR00205">
    <property type="entry name" value="CADHERIN"/>
</dbReference>
<dbReference type="Gene3D" id="2.60.40.60">
    <property type="entry name" value="Cadherins"/>
    <property type="match status" value="2"/>
</dbReference>
<dbReference type="CDD" id="cd11304">
    <property type="entry name" value="Cadherin_repeat"/>
    <property type="match status" value="2"/>
</dbReference>
<dbReference type="PROSITE" id="PS50268">
    <property type="entry name" value="CADHERIN_2"/>
    <property type="match status" value="2"/>
</dbReference>
<keyword evidence="3" id="KW-0677">Repeat</keyword>
<dbReference type="STRING" id="6216.A0A0R3SKD4"/>
<dbReference type="AlphaFoldDB" id="A0A0R3SKD4"/>
<dbReference type="InterPro" id="IPR015919">
    <property type="entry name" value="Cadherin-like_sf"/>
</dbReference>
<reference evidence="13" key="1">
    <citation type="submission" date="2017-02" db="UniProtKB">
        <authorList>
            <consortium name="WormBaseParasite"/>
        </authorList>
    </citation>
    <scope>IDENTIFICATION</scope>
</reference>
<dbReference type="SMART" id="SM00112">
    <property type="entry name" value="CA"/>
    <property type="match status" value="2"/>
</dbReference>
<proteinExistence type="predicted"/>
<feature type="transmembrane region" description="Helical" evidence="9">
    <location>
        <begin position="223"/>
        <end position="246"/>
    </location>
</feature>
<evidence type="ECO:0000259" key="10">
    <source>
        <dbReference type="PROSITE" id="PS50268"/>
    </source>
</evidence>
<dbReference type="GO" id="GO:0005886">
    <property type="term" value="C:plasma membrane"/>
    <property type="evidence" value="ECO:0007669"/>
    <property type="project" value="InterPro"/>
</dbReference>
<evidence type="ECO:0000313" key="13">
    <source>
        <dbReference type="WBParaSite" id="HDID_0000539901-mRNA-1"/>
    </source>
</evidence>
<keyword evidence="4 8" id="KW-0106">Calcium</keyword>
<dbReference type="GO" id="GO:0005509">
    <property type="term" value="F:calcium ion binding"/>
    <property type="evidence" value="ECO:0007669"/>
    <property type="project" value="UniProtKB-UniRule"/>
</dbReference>
<evidence type="ECO:0000256" key="6">
    <source>
        <dbReference type="ARBA" id="ARBA00023136"/>
    </source>
</evidence>
<feature type="domain" description="Cadherin" evidence="10">
    <location>
        <begin position="13"/>
        <end position="82"/>
    </location>
</feature>
<name>A0A0R3SKD4_HYMDI</name>
<dbReference type="SUPFAM" id="SSF49313">
    <property type="entry name" value="Cadherin-like"/>
    <property type="match status" value="2"/>
</dbReference>
<evidence type="ECO:0000256" key="5">
    <source>
        <dbReference type="ARBA" id="ARBA00022989"/>
    </source>
</evidence>
<dbReference type="PANTHER" id="PTHR24028:SF146">
    <property type="entry name" value="CADHERIN 96CB, ISOFORM D-RELATED"/>
    <property type="match status" value="1"/>
</dbReference>
<reference evidence="11 12" key="2">
    <citation type="submission" date="2018-11" db="EMBL/GenBank/DDBJ databases">
        <authorList>
            <consortium name="Pathogen Informatics"/>
        </authorList>
    </citation>
    <scope>NUCLEOTIDE SEQUENCE [LARGE SCALE GENOMIC DNA]</scope>
</reference>
<dbReference type="PANTHER" id="PTHR24028">
    <property type="entry name" value="CADHERIN-87A"/>
    <property type="match status" value="1"/>
</dbReference>
<dbReference type="EMBL" id="UYSG01002742">
    <property type="protein sequence ID" value="VDL57715.1"/>
    <property type="molecule type" value="Genomic_DNA"/>
</dbReference>
<dbReference type="Pfam" id="PF00028">
    <property type="entry name" value="Cadherin"/>
    <property type="match status" value="1"/>
</dbReference>
<keyword evidence="5 9" id="KW-1133">Transmembrane helix</keyword>
<evidence type="ECO:0000256" key="2">
    <source>
        <dbReference type="ARBA" id="ARBA00022692"/>
    </source>
</evidence>
<dbReference type="InterPro" id="IPR050174">
    <property type="entry name" value="Protocadherin/Cadherin-CA"/>
</dbReference>
<evidence type="ECO:0000256" key="4">
    <source>
        <dbReference type="ARBA" id="ARBA00022837"/>
    </source>
</evidence>
<evidence type="ECO:0000256" key="1">
    <source>
        <dbReference type="ARBA" id="ARBA00004167"/>
    </source>
</evidence>
<evidence type="ECO:0000313" key="12">
    <source>
        <dbReference type="Proteomes" id="UP000274504"/>
    </source>
</evidence>
<evidence type="ECO:0000256" key="7">
    <source>
        <dbReference type="ARBA" id="ARBA00023180"/>
    </source>
</evidence>